<proteinExistence type="predicted"/>
<dbReference type="EMBL" id="HAED01002336">
    <property type="protein sequence ID" value="SBQ88181.1"/>
    <property type="molecule type" value="Transcribed_RNA"/>
</dbReference>
<reference evidence="1" key="1">
    <citation type="submission" date="2016-05" db="EMBL/GenBank/DDBJ databases">
        <authorList>
            <person name="Lavstsen T."/>
            <person name="Jespersen J.S."/>
        </authorList>
    </citation>
    <scope>NUCLEOTIDE SEQUENCE</scope>
    <source>
        <tissue evidence="1">Brain</tissue>
    </source>
</reference>
<protein>
    <submittedName>
        <fullName evidence="1">Uncharacterized protein</fullName>
    </submittedName>
</protein>
<reference evidence="1" key="2">
    <citation type="submission" date="2016-06" db="EMBL/GenBank/DDBJ databases">
        <title>The genome of a short-lived fish provides insights into sex chromosome evolution and the genetic control of aging.</title>
        <authorList>
            <person name="Reichwald K."/>
            <person name="Felder M."/>
            <person name="Petzold A."/>
            <person name="Koch P."/>
            <person name="Groth M."/>
            <person name="Platzer M."/>
        </authorList>
    </citation>
    <scope>NUCLEOTIDE SEQUENCE</scope>
    <source>
        <tissue evidence="1">Brain</tissue>
    </source>
</reference>
<sequence length="67" mass="7715">FTRLAAYRCFTSFLKCFSVVMDFISMLINNPFPIVGEKRETVNNKTNSYNCGRCTRQNAPNIRSQSL</sequence>
<name>A0A1A8HUW5_NOTKU</name>
<feature type="non-terminal residue" evidence="1">
    <location>
        <position position="67"/>
    </location>
</feature>
<gene>
    <name evidence="1" type="primary">Nfu_g_1_002790</name>
</gene>
<feature type="non-terminal residue" evidence="1">
    <location>
        <position position="1"/>
    </location>
</feature>
<dbReference type="AlphaFoldDB" id="A0A1A8HUW5"/>
<evidence type="ECO:0000313" key="1">
    <source>
        <dbReference type="EMBL" id="SBQ88181.1"/>
    </source>
</evidence>
<organism evidence="1">
    <name type="scientific">Nothobranchius kuhntae</name>
    <name type="common">Beira killifish</name>
    <dbReference type="NCBI Taxonomy" id="321403"/>
    <lineage>
        <taxon>Eukaryota</taxon>
        <taxon>Metazoa</taxon>
        <taxon>Chordata</taxon>
        <taxon>Craniata</taxon>
        <taxon>Vertebrata</taxon>
        <taxon>Euteleostomi</taxon>
        <taxon>Actinopterygii</taxon>
        <taxon>Neopterygii</taxon>
        <taxon>Teleostei</taxon>
        <taxon>Neoteleostei</taxon>
        <taxon>Acanthomorphata</taxon>
        <taxon>Ovalentaria</taxon>
        <taxon>Atherinomorphae</taxon>
        <taxon>Cyprinodontiformes</taxon>
        <taxon>Nothobranchiidae</taxon>
        <taxon>Nothobranchius</taxon>
    </lineage>
</organism>
<accession>A0A1A8HUW5</accession>